<reference evidence="6" key="2">
    <citation type="submission" date="2021-04" db="EMBL/GenBank/DDBJ databases">
        <title>Genome-wide patterns of bracovirus chromosomal integration into multiple host tissues during parasitism.</title>
        <authorList>
            <person name="Chebbi M.A.C."/>
        </authorList>
    </citation>
    <scope>NUCLEOTIDE SEQUENCE</scope>
    <source>
        <tissue evidence="6">Whole body</tissue>
    </source>
</reference>
<evidence type="ECO:0008006" key="8">
    <source>
        <dbReference type="Google" id="ProtNLM"/>
    </source>
</evidence>
<dbReference type="GO" id="GO:0031123">
    <property type="term" value="P:RNA 3'-end processing"/>
    <property type="evidence" value="ECO:0007669"/>
    <property type="project" value="TreeGrafter"/>
</dbReference>
<dbReference type="Pfam" id="PF22600">
    <property type="entry name" value="MTPAP-like_central"/>
    <property type="match status" value="1"/>
</dbReference>
<keyword evidence="3" id="KW-0460">Magnesium</keyword>
<dbReference type="Proteomes" id="UP000729913">
    <property type="component" value="Unassembled WGS sequence"/>
</dbReference>
<comment type="caution">
    <text evidence="6">The sequence shown here is derived from an EMBL/GenBank/DDBJ whole genome shotgun (WGS) entry which is preliminary data.</text>
</comment>
<evidence type="ECO:0000256" key="3">
    <source>
        <dbReference type="ARBA" id="ARBA00022842"/>
    </source>
</evidence>
<dbReference type="GO" id="GO:0046872">
    <property type="term" value="F:metal ion binding"/>
    <property type="evidence" value="ECO:0007669"/>
    <property type="project" value="UniProtKB-KW"/>
</dbReference>
<dbReference type="OrthoDB" id="407432at2759"/>
<name>A0A8J5V1N4_9HYME</name>
<gene>
    <name evidence="6" type="ORF">G9C98_005085</name>
</gene>
<accession>A0A8J5V1N4</accession>
<dbReference type="InterPro" id="IPR054708">
    <property type="entry name" value="MTPAP-like_central"/>
</dbReference>
<dbReference type="Pfam" id="PF03828">
    <property type="entry name" value="PAP_assoc"/>
    <property type="match status" value="1"/>
</dbReference>
<dbReference type="EMBL" id="JAAOIC020000002">
    <property type="protein sequence ID" value="KAG8042451.1"/>
    <property type="molecule type" value="Genomic_DNA"/>
</dbReference>
<dbReference type="AlphaFoldDB" id="A0A8J5V1N4"/>
<organism evidence="6 7">
    <name type="scientific">Cotesia typhae</name>
    <dbReference type="NCBI Taxonomy" id="2053667"/>
    <lineage>
        <taxon>Eukaryota</taxon>
        <taxon>Metazoa</taxon>
        <taxon>Ecdysozoa</taxon>
        <taxon>Arthropoda</taxon>
        <taxon>Hexapoda</taxon>
        <taxon>Insecta</taxon>
        <taxon>Pterygota</taxon>
        <taxon>Neoptera</taxon>
        <taxon>Endopterygota</taxon>
        <taxon>Hymenoptera</taxon>
        <taxon>Apocrita</taxon>
        <taxon>Ichneumonoidea</taxon>
        <taxon>Braconidae</taxon>
        <taxon>Microgastrinae</taxon>
        <taxon>Cotesia</taxon>
    </lineage>
</organism>
<feature type="domain" description="Poly(A) RNA polymerase mitochondrial-like central palm" evidence="5">
    <location>
        <begin position="16"/>
        <end position="66"/>
    </location>
</feature>
<sequence length="464" mass="53916">MDIKKIFREAKAILFRNPAIFSHVIPIPLARIPVIKFDHIPTKTNCDLSFKHGLGVQNSLLIKYFLSLNPKLRPFMIIIKYWAKVLDIAGTNKITNYSLIMVIIFYLQQPDVNLLPTLTNLQSSSSPIFASGWRIDFDKYYKHETVNNFSIPELLYGFFKFYSEFNFALNLITPLDGIIHPRIDYHEIANNLGINIESLNLSKPIYIQDPMELDLNIGNSWNERLLLDFQKHCAEAVKLCEDSALNDNKSLLPSLINPGIKQKSKKPKSIYIVIPAGKFEDFGLPDDFEQRDDIDNKQRYKENHWFSVVYKLIQRIFENIFKLNIQVTYDETNIKQIKLDQESDVHTNENNKIMLLCNGNYCVSRTRKGRLSSNLDPTLSCIDKEILISDKIIENLKEKKEETMIKFICILEKKTNPLHVFMTITDAQDSNKAFSEIGNYMRSKIPMIIDKEFSHMIQYKKTIV</sequence>
<reference evidence="6" key="1">
    <citation type="submission" date="2020-03" db="EMBL/GenBank/DDBJ databases">
        <authorList>
            <person name="Chebbi M.A."/>
            <person name="Drezen J.M."/>
        </authorList>
    </citation>
    <scope>NUCLEOTIDE SEQUENCE</scope>
    <source>
        <tissue evidence="6">Whole body</tissue>
    </source>
</reference>
<evidence type="ECO:0000259" key="4">
    <source>
        <dbReference type="Pfam" id="PF03828"/>
    </source>
</evidence>
<keyword evidence="7" id="KW-1185">Reference proteome</keyword>
<keyword evidence="1" id="KW-0808">Transferase</keyword>
<keyword evidence="2" id="KW-0479">Metal-binding</keyword>
<evidence type="ECO:0000313" key="7">
    <source>
        <dbReference type="Proteomes" id="UP000729913"/>
    </source>
</evidence>
<evidence type="ECO:0000259" key="5">
    <source>
        <dbReference type="Pfam" id="PF22600"/>
    </source>
</evidence>
<dbReference type="PANTHER" id="PTHR12271">
    <property type="entry name" value="POLY A POLYMERASE CID PAP -RELATED"/>
    <property type="match status" value="1"/>
</dbReference>
<dbReference type="PANTHER" id="PTHR12271:SF66">
    <property type="entry name" value="TERMINAL URIDYLYLTRANSFERASE TAILOR"/>
    <property type="match status" value="1"/>
</dbReference>
<protein>
    <recommendedName>
        <fullName evidence="8">PAP-associated domain-containing protein</fullName>
    </recommendedName>
</protein>
<dbReference type="GO" id="GO:0050265">
    <property type="term" value="F:RNA uridylyltransferase activity"/>
    <property type="evidence" value="ECO:0007669"/>
    <property type="project" value="TreeGrafter"/>
</dbReference>
<feature type="domain" description="PAP-associated" evidence="4">
    <location>
        <begin position="153"/>
        <end position="214"/>
    </location>
</feature>
<dbReference type="InterPro" id="IPR002058">
    <property type="entry name" value="PAP_assoc"/>
</dbReference>
<proteinExistence type="predicted"/>
<evidence type="ECO:0000313" key="6">
    <source>
        <dbReference type="EMBL" id="KAG8042451.1"/>
    </source>
</evidence>
<dbReference type="GO" id="GO:1990817">
    <property type="term" value="F:poly(A) RNA polymerase activity"/>
    <property type="evidence" value="ECO:0007669"/>
    <property type="project" value="UniProtKB-ARBA"/>
</dbReference>
<evidence type="ECO:0000256" key="2">
    <source>
        <dbReference type="ARBA" id="ARBA00022723"/>
    </source>
</evidence>
<evidence type="ECO:0000256" key="1">
    <source>
        <dbReference type="ARBA" id="ARBA00022679"/>
    </source>
</evidence>